<dbReference type="InterPro" id="IPR036679">
    <property type="entry name" value="FlgN-like_sf"/>
</dbReference>
<keyword evidence="1" id="KW-1005">Bacterial flagellum biogenesis</keyword>
<dbReference type="Gene3D" id="1.20.58.300">
    <property type="entry name" value="FlgN-like"/>
    <property type="match status" value="1"/>
</dbReference>
<reference evidence="2" key="1">
    <citation type="submission" date="2020-12" db="EMBL/GenBank/DDBJ databases">
        <title>M. sibirica DSM 26468T genome.</title>
        <authorList>
            <person name="Thieme N."/>
            <person name="Rettenmaier R."/>
            <person name="Zverlov V."/>
            <person name="Liebl W."/>
        </authorList>
    </citation>
    <scope>NUCLEOTIDE SEQUENCE</scope>
    <source>
        <strain evidence="2">DSM 26468</strain>
    </source>
</reference>
<keyword evidence="2" id="KW-0966">Cell projection</keyword>
<keyword evidence="3" id="KW-1185">Reference proteome</keyword>
<dbReference type="Proteomes" id="UP000623269">
    <property type="component" value="Unassembled WGS sequence"/>
</dbReference>
<evidence type="ECO:0000256" key="1">
    <source>
        <dbReference type="ARBA" id="ARBA00022795"/>
    </source>
</evidence>
<sequence length="171" mass="19441">MASLIDELISILQKEYEIYQQLIPIVEEKTLVIVQNDITALQVITGREQDVVDQINVLEHKREDVMANIKIVIGSKAEDLNLNTLIQLLVKQPKEQKALSILHDNLKKTIQRLVEINDRNKSLIQQSLEMIEFNMNFIQSTRMSPGNNTYNKGAAQYGAQAFGTGMFDAKQ</sequence>
<organism evidence="2 3">
    <name type="scientific">Mobilitalea sibirica</name>
    <dbReference type="NCBI Taxonomy" id="1462919"/>
    <lineage>
        <taxon>Bacteria</taxon>
        <taxon>Bacillati</taxon>
        <taxon>Bacillota</taxon>
        <taxon>Clostridia</taxon>
        <taxon>Lachnospirales</taxon>
        <taxon>Lachnospiraceae</taxon>
        <taxon>Mobilitalea</taxon>
    </lineage>
</organism>
<accession>A0A8J7KXE3</accession>
<name>A0A8J7KXE3_9FIRM</name>
<dbReference type="EMBL" id="JAEAGR010000023">
    <property type="protein sequence ID" value="MBH1942460.1"/>
    <property type="molecule type" value="Genomic_DNA"/>
</dbReference>
<evidence type="ECO:0000313" key="2">
    <source>
        <dbReference type="EMBL" id="MBH1942460.1"/>
    </source>
</evidence>
<dbReference type="Pfam" id="PF05130">
    <property type="entry name" value="FlgN"/>
    <property type="match status" value="1"/>
</dbReference>
<dbReference type="RefSeq" id="WP_197662714.1">
    <property type="nucleotide sequence ID" value="NZ_JAEAGR010000023.1"/>
</dbReference>
<protein>
    <submittedName>
        <fullName evidence="2">Flagellar protein FlgN</fullName>
    </submittedName>
</protein>
<comment type="caution">
    <text evidence="2">The sequence shown here is derived from an EMBL/GenBank/DDBJ whole genome shotgun (WGS) entry which is preliminary data.</text>
</comment>
<gene>
    <name evidence="2" type="ORF">I5677_16280</name>
</gene>
<proteinExistence type="predicted"/>
<dbReference type="AlphaFoldDB" id="A0A8J7KXE3"/>
<keyword evidence="2" id="KW-0969">Cilium</keyword>
<dbReference type="SUPFAM" id="SSF140566">
    <property type="entry name" value="FlgN-like"/>
    <property type="match status" value="1"/>
</dbReference>
<dbReference type="GO" id="GO:0044780">
    <property type="term" value="P:bacterial-type flagellum assembly"/>
    <property type="evidence" value="ECO:0007669"/>
    <property type="project" value="InterPro"/>
</dbReference>
<evidence type="ECO:0000313" key="3">
    <source>
        <dbReference type="Proteomes" id="UP000623269"/>
    </source>
</evidence>
<keyword evidence="2" id="KW-0282">Flagellum</keyword>
<dbReference type="InterPro" id="IPR007809">
    <property type="entry name" value="FlgN-like"/>
</dbReference>